<evidence type="ECO:0000256" key="1">
    <source>
        <dbReference type="SAM" id="MobiDB-lite"/>
    </source>
</evidence>
<gene>
    <name evidence="2" type="ORF">J0H45_06060</name>
</gene>
<dbReference type="EMBL" id="JAFKMG010000565">
    <property type="protein sequence ID" value="MBN8798906.1"/>
    <property type="molecule type" value="Genomic_DNA"/>
</dbReference>
<evidence type="ECO:0000313" key="3">
    <source>
        <dbReference type="Proteomes" id="UP000664815"/>
    </source>
</evidence>
<name>A0A9D8L0K5_9GAMM</name>
<dbReference type="AlphaFoldDB" id="A0A9D8L0K5"/>
<evidence type="ECO:0000313" key="2">
    <source>
        <dbReference type="EMBL" id="MBN8798906.1"/>
    </source>
</evidence>
<comment type="caution">
    <text evidence="2">The sequence shown here is derived from an EMBL/GenBank/DDBJ whole genome shotgun (WGS) entry which is preliminary data.</text>
</comment>
<feature type="non-terminal residue" evidence="2">
    <location>
        <position position="1"/>
    </location>
</feature>
<accession>A0A9D8L0K5</accession>
<proteinExistence type="predicted"/>
<feature type="region of interest" description="Disordered" evidence="1">
    <location>
        <begin position="38"/>
        <end position="63"/>
    </location>
</feature>
<sequence length="63" mass="6914">ADAFDDAGEHQRTSVVEANRKIGREMQRVFMNVSRGWRAKNATRQTGARTAGPRAGRLLSSGL</sequence>
<reference evidence="2" key="1">
    <citation type="submission" date="2021-02" db="EMBL/GenBank/DDBJ databases">
        <title>Thiocyanate and organic carbon inputs drive convergent selection for specific autotrophic Afipia and Thiobacillus strains within complex microbiomes.</title>
        <authorList>
            <person name="Huddy R.J."/>
            <person name="Sachdeva R."/>
            <person name="Kadzinga F."/>
            <person name="Kantor R.S."/>
            <person name="Harrison S.T.L."/>
            <person name="Banfield J.F."/>
        </authorList>
    </citation>
    <scope>NUCLEOTIDE SEQUENCE</scope>
    <source>
        <strain evidence="2">SCN18_10_11_15_R1_P_69_7</strain>
    </source>
</reference>
<organism evidence="2 3">
    <name type="scientific">Stenotrophomonas nitritireducens</name>
    <dbReference type="NCBI Taxonomy" id="83617"/>
    <lineage>
        <taxon>Bacteria</taxon>
        <taxon>Pseudomonadati</taxon>
        <taxon>Pseudomonadota</taxon>
        <taxon>Gammaproteobacteria</taxon>
        <taxon>Lysobacterales</taxon>
        <taxon>Lysobacteraceae</taxon>
        <taxon>Stenotrophomonas</taxon>
    </lineage>
</organism>
<dbReference type="Proteomes" id="UP000664815">
    <property type="component" value="Unassembled WGS sequence"/>
</dbReference>
<protein>
    <submittedName>
        <fullName evidence="2">Uncharacterized protein</fullName>
    </submittedName>
</protein>